<dbReference type="Gene3D" id="3.40.50.620">
    <property type="entry name" value="HUPs"/>
    <property type="match status" value="2"/>
</dbReference>
<evidence type="ECO:0000256" key="1">
    <source>
        <dbReference type="ARBA" id="ARBA00008791"/>
    </source>
</evidence>
<dbReference type="AlphaFoldDB" id="A0A8J6NWS2"/>
<comment type="similarity">
    <text evidence="1">Belongs to the universal stress protein A family.</text>
</comment>
<comment type="caution">
    <text evidence="3">The sequence shown here is derived from an EMBL/GenBank/DDBJ whole genome shotgun (WGS) entry which is preliminary data.</text>
</comment>
<dbReference type="InterPro" id="IPR014729">
    <property type="entry name" value="Rossmann-like_a/b/a_fold"/>
</dbReference>
<dbReference type="CDD" id="cd00293">
    <property type="entry name" value="USP-like"/>
    <property type="match status" value="2"/>
</dbReference>
<name>A0A8J6NWS2_9BACT</name>
<protein>
    <submittedName>
        <fullName evidence="3">Universal stress protein</fullName>
    </submittedName>
</protein>
<dbReference type="InterPro" id="IPR006015">
    <property type="entry name" value="Universal_stress_UspA"/>
</dbReference>
<dbReference type="Proteomes" id="UP000603434">
    <property type="component" value="Unassembled WGS sequence"/>
</dbReference>
<evidence type="ECO:0000313" key="4">
    <source>
        <dbReference type="Proteomes" id="UP000603434"/>
    </source>
</evidence>
<organism evidence="3 4">
    <name type="scientific">Candidatus Desulfatibia profunda</name>
    <dbReference type="NCBI Taxonomy" id="2841695"/>
    <lineage>
        <taxon>Bacteria</taxon>
        <taxon>Pseudomonadati</taxon>
        <taxon>Thermodesulfobacteriota</taxon>
        <taxon>Desulfobacteria</taxon>
        <taxon>Desulfobacterales</taxon>
        <taxon>Desulfobacterales incertae sedis</taxon>
        <taxon>Candidatus Desulfatibia</taxon>
    </lineage>
</organism>
<dbReference type="PANTHER" id="PTHR46268:SF6">
    <property type="entry name" value="UNIVERSAL STRESS PROTEIN UP12"/>
    <property type="match status" value="1"/>
</dbReference>
<evidence type="ECO:0000313" key="3">
    <source>
        <dbReference type="EMBL" id="MBC8362098.1"/>
    </source>
</evidence>
<dbReference type="Pfam" id="PF00582">
    <property type="entry name" value="Usp"/>
    <property type="match status" value="2"/>
</dbReference>
<dbReference type="PANTHER" id="PTHR46268">
    <property type="entry name" value="STRESS RESPONSE PROTEIN NHAX"/>
    <property type="match status" value="1"/>
</dbReference>
<dbReference type="EMBL" id="JACNJH010000169">
    <property type="protein sequence ID" value="MBC8362098.1"/>
    <property type="molecule type" value="Genomic_DNA"/>
</dbReference>
<reference evidence="3 4" key="1">
    <citation type="submission" date="2020-08" db="EMBL/GenBank/DDBJ databases">
        <title>Bridging the membrane lipid divide: bacteria of the FCB group superphylum have the potential to synthesize archaeal ether lipids.</title>
        <authorList>
            <person name="Villanueva L."/>
            <person name="Von Meijenfeldt F.A.B."/>
            <person name="Westbye A.B."/>
            <person name="Yadav S."/>
            <person name="Hopmans E.C."/>
            <person name="Dutilh B.E."/>
            <person name="Sinninghe Damste J.S."/>
        </authorList>
    </citation>
    <scope>NUCLEOTIDE SEQUENCE [LARGE SCALE GENOMIC DNA]</scope>
    <source>
        <strain evidence="3">NIOZ-UU30</strain>
    </source>
</reference>
<accession>A0A8J6NWS2</accession>
<gene>
    <name evidence="3" type="ORF">H8E23_11945</name>
</gene>
<dbReference type="SUPFAM" id="SSF52402">
    <property type="entry name" value="Adenine nucleotide alpha hydrolases-like"/>
    <property type="match status" value="2"/>
</dbReference>
<dbReference type="InterPro" id="IPR006016">
    <property type="entry name" value="UspA"/>
</dbReference>
<feature type="domain" description="UspA" evidence="2">
    <location>
        <begin position="154"/>
        <end position="293"/>
    </location>
</feature>
<sequence length="298" mass="33070">MKTILCTTDISEYSNHTIPFGIALAREFSAKLYVCHVIDLPSGVMYGETPIFFMEQQNRIIDYVRQQLEALIGNARVDWEPLVTIGFAAEEINRMAAEKGADLVIAATHGRSGLKRLILGSVTGRLMRILPCPLLIVRGPEHGLSASADEGNWFQRILVGYDFSEDSGLAFQYALSLAQDFQSELHLVHVLEPPVYSDWLTTPLAPADTLQQDLRTLLTEKLAQKIPEQALNWCNPKAILLDGQPHEEITRYAVDNHIDLIVLGVRGRGLVESLLVGSTTDRVARRSPCPVLSVCPKK</sequence>
<feature type="domain" description="UspA" evidence="2">
    <location>
        <begin position="1"/>
        <end position="138"/>
    </location>
</feature>
<evidence type="ECO:0000259" key="2">
    <source>
        <dbReference type="Pfam" id="PF00582"/>
    </source>
</evidence>
<proteinExistence type="inferred from homology"/>
<dbReference type="PRINTS" id="PR01438">
    <property type="entry name" value="UNVRSLSTRESS"/>
</dbReference>